<sequence length="227" mass="24720">MSSPISKAFLDTAVSIDAVVKETLVRPNPQRDYAITNSEKNGLPDIMISELQGQFLGIQARLIGAKSVLEIGTLGGYSTAFFAEAGCNVTSIEINPKHRDVALQNIAHAGHGDKVEVILGAALDVLPRLVGEGSVFDMVFIDADWGNQYEYFDWAVKLTRAKGCIYVDNVIWQMREEVAEGKDLSKESLPTKVGKDERVTATLIQTVAHHKMVSGPTFDGFILAIVN</sequence>
<dbReference type="Pfam" id="PF01596">
    <property type="entry name" value="Methyltransf_3"/>
    <property type="match status" value="1"/>
</dbReference>
<dbReference type="PANTHER" id="PTHR10509:SF14">
    <property type="entry name" value="CAFFEOYL-COA O-METHYLTRANSFERASE 3-RELATED"/>
    <property type="match status" value="1"/>
</dbReference>
<keyword evidence="2" id="KW-0808">Transferase</keyword>
<protein>
    <recommendedName>
        <fullName evidence="7">O-methyltransferase domain-containing protein</fullName>
    </recommendedName>
</protein>
<proteinExistence type="inferred from homology"/>
<keyword evidence="3" id="KW-0949">S-adenosyl-L-methionine</keyword>
<reference evidence="5 6" key="1">
    <citation type="submission" date="2015-09" db="EMBL/GenBank/DDBJ databases">
        <title>Host preference determinants of Valsa canker pathogens revealed by comparative genomics.</title>
        <authorList>
            <person name="Yin Z."/>
            <person name="Huang L."/>
        </authorList>
    </citation>
    <scope>NUCLEOTIDE SEQUENCE [LARGE SCALE GENOMIC DNA]</scope>
    <source>
        <strain evidence="5 6">03-1</strain>
    </source>
</reference>
<name>A0A423VXB2_9PEZI</name>
<comment type="caution">
    <text evidence="5">The sequence shown here is derived from an EMBL/GenBank/DDBJ whole genome shotgun (WGS) entry which is preliminary data.</text>
</comment>
<dbReference type="Gene3D" id="3.40.50.150">
    <property type="entry name" value="Vaccinia Virus protein VP39"/>
    <property type="match status" value="1"/>
</dbReference>
<evidence type="ECO:0008006" key="7">
    <source>
        <dbReference type="Google" id="ProtNLM"/>
    </source>
</evidence>
<dbReference type="InterPro" id="IPR029063">
    <property type="entry name" value="SAM-dependent_MTases_sf"/>
</dbReference>
<dbReference type="InterPro" id="IPR050362">
    <property type="entry name" value="Cation-dep_OMT"/>
</dbReference>
<accession>A0A423VXB2</accession>
<dbReference type="Proteomes" id="UP000283895">
    <property type="component" value="Unassembled WGS sequence"/>
</dbReference>
<dbReference type="AlphaFoldDB" id="A0A423VXB2"/>
<organism evidence="5 6">
    <name type="scientific">Cytospora schulzeri</name>
    <dbReference type="NCBI Taxonomy" id="448051"/>
    <lineage>
        <taxon>Eukaryota</taxon>
        <taxon>Fungi</taxon>
        <taxon>Dikarya</taxon>
        <taxon>Ascomycota</taxon>
        <taxon>Pezizomycotina</taxon>
        <taxon>Sordariomycetes</taxon>
        <taxon>Sordariomycetidae</taxon>
        <taxon>Diaporthales</taxon>
        <taxon>Cytosporaceae</taxon>
        <taxon>Cytospora</taxon>
    </lineage>
</organism>
<dbReference type="EMBL" id="LKEA01000035">
    <property type="protein sequence ID" value="ROV95734.1"/>
    <property type="molecule type" value="Genomic_DNA"/>
</dbReference>
<keyword evidence="1" id="KW-0489">Methyltransferase</keyword>
<dbReference type="PROSITE" id="PS51682">
    <property type="entry name" value="SAM_OMT_I"/>
    <property type="match status" value="1"/>
</dbReference>
<dbReference type="InterPro" id="IPR002935">
    <property type="entry name" value="SAM_O-MeTrfase"/>
</dbReference>
<dbReference type="GO" id="GO:0008757">
    <property type="term" value="F:S-adenosylmethionine-dependent methyltransferase activity"/>
    <property type="evidence" value="ECO:0007669"/>
    <property type="project" value="TreeGrafter"/>
</dbReference>
<evidence type="ECO:0000256" key="3">
    <source>
        <dbReference type="ARBA" id="ARBA00022691"/>
    </source>
</evidence>
<dbReference type="GO" id="GO:0032259">
    <property type="term" value="P:methylation"/>
    <property type="evidence" value="ECO:0007669"/>
    <property type="project" value="UniProtKB-KW"/>
</dbReference>
<evidence type="ECO:0000313" key="5">
    <source>
        <dbReference type="EMBL" id="ROV95734.1"/>
    </source>
</evidence>
<evidence type="ECO:0000256" key="2">
    <source>
        <dbReference type="ARBA" id="ARBA00022679"/>
    </source>
</evidence>
<dbReference type="PANTHER" id="PTHR10509">
    <property type="entry name" value="O-METHYLTRANSFERASE-RELATED"/>
    <property type="match status" value="1"/>
</dbReference>
<dbReference type="CDD" id="cd02440">
    <property type="entry name" value="AdoMet_MTases"/>
    <property type="match status" value="1"/>
</dbReference>
<dbReference type="SUPFAM" id="SSF53335">
    <property type="entry name" value="S-adenosyl-L-methionine-dependent methyltransferases"/>
    <property type="match status" value="1"/>
</dbReference>
<evidence type="ECO:0000313" key="6">
    <source>
        <dbReference type="Proteomes" id="UP000283895"/>
    </source>
</evidence>
<comment type="similarity">
    <text evidence="4">Belongs to the class I-like SAM-binding methyltransferase superfamily. Cation-dependent O-methyltransferase family.</text>
</comment>
<dbReference type="STRING" id="356882.A0A423VXB2"/>
<evidence type="ECO:0000256" key="1">
    <source>
        <dbReference type="ARBA" id="ARBA00022603"/>
    </source>
</evidence>
<dbReference type="OrthoDB" id="10251242at2759"/>
<keyword evidence="6" id="KW-1185">Reference proteome</keyword>
<dbReference type="GO" id="GO:0008171">
    <property type="term" value="F:O-methyltransferase activity"/>
    <property type="evidence" value="ECO:0007669"/>
    <property type="project" value="InterPro"/>
</dbReference>
<gene>
    <name evidence="5" type="ORF">VMCG_07624</name>
</gene>
<evidence type="ECO:0000256" key="4">
    <source>
        <dbReference type="ARBA" id="ARBA00023453"/>
    </source>
</evidence>